<organism evidence="1 2">
    <name type="scientific">Rotaria sordida</name>
    <dbReference type="NCBI Taxonomy" id="392033"/>
    <lineage>
        <taxon>Eukaryota</taxon>
        <taxon>Metazoa</taxon>
        <taxon>Spiralia</taxon>
        <taxon>Gnathifera</taxon>
        <taxon>Rotifera</taxon>
        <taxon>Eurotatoria</taxon>
        <taxon>Bdelloidea</taxon>
        <taxon>Philodinida</taxon>
        <taxon>Philodinidae</taxon>
        <taxon>Rotaria</taxon>
    </lineage>
</organism>
<evidence type="ECO:0000313" key="2">
    <source>
        <dbReference type="Proteomes" id="UP000663823"/>
    </source>
</evidence>
<reference evidence="1" key="1">
    <citation type="submission" date="2021-02" db="EMBL/GenBank/DDBJ databases">
        <authorList>
            <person name="Nowell W R."/>
        </authorList>
    </citation>
    <scope>NUCLEOTIDE SEQUENCE</scope>
</reference>
<dbReference type="InterPro" id="IPR023298">
    <property type="entry name" value="ATPase_P-typ_TM_dom_sf"/>
</dbReference>
<dbReference type="AlphaFoldDB" id="A0A819G5T9"/>
<name>A0A819G5T9_9BILA</name>
<comment type="caution">
    <text evidence="1">The sequence shown here is derived from an EMBL/GenBank/DDBJ whole genome shotgun (WGS) entry which is preliminary data.</text>
</comment>
<evidence type="ECO:0000313" key="1">
    <source>
        <dbReference type="EMBL" id="CAF3879113.1"/>
    </source>
</evidence>
<dbReference type="SUPFAM" id="SSF81665">
    <property type="entry name" value="Calcium ATPase, transmembrane domain M"/>
    <property type="match status" value="1"/>
</dbReference>
<accession>A0A819G5T9</accession>
<gene>
    <name evidence="1" type="ORF">OTI717_LOCUS22655</name>
</gene>
<dbReference type="Proteomes" id="UP000663823">
    <property type="component" value="Unassembled WGS sequence"/>
</dbReference>
<proteinExistence type="predicted"/>
<dbReference type="Gene3D" id="1.20.1110.10">
    <property type="entry name" value="Calcium-transporting ATPase, transmembrane domain"/>
    <property type="match status" value="1"/>
</dbReference>
<sequence>MVLPATVLGFNPPDLDIMKYHFQCHGDGKEWKDINCDVFDDPHPMTMALSVLVTIEMLNALNRRMDGCIKNFFSCCII</sequence>
<dbReference type="EMBL" id="CAJOAX010003902">
    <property type="protein sequence ID" value="CAF3879113.1"/>
    <property type="molecule type" value="Genomic_DNA"/>
</dbReference>
<protein>
    <submittedName>
        <fullName evidence="1">Uncharacterized protein</fullName>
    </submittedName>
</protein>